<dbReference type="InterPro" id="IPR027417">
    <property type="entry name" value="P-loop_NTPase"/>
</dbReference>
<dbReference type="SUPFAM" id="SSF52540">
    <property type="entry name" value="P-loop containing nucleoside triphosphate hydrolases"/>
    <property type="match status" value="1"/>
</dbReference>
<gene>
    <name evidence="5" type="ORF">MU0053_002350</name>
</gene>
<dbReference type="GO" id="GO:0005524">
    <property type="term" value="F:ATP binding"/>
    <property type="evidence" value="ECO:0007669"/>
    <property type="project" value="UniProtKB-KW"/>
</dbReference>
<dbReference type="InterPro" id="IPR008995">
    <property type="entry name" value="Mo/tungstate-bd_C_term_dom"/>
</dbReference>
<dbReference type="PANTHER" id="PTHR42781">
    <property type="entry name" value="SPERMIDINE/PUTRESCINE IMPORT ATP-BINDING PROTEIN POTA"/>
    <property type="match status" value="1"/>
</dbReference>
<keyword evidence="3 5" id="KW-0067">ATP-binding</keyword>
<keyword evidence="6" id="KW-1185">Reference proteome</keyword>
<dbReference type="PROSITE" id="PS50893">
    <property type="entry name" value="ABC_TRANSPORTER_2"/>
    <property type="match status" value="1"/>
</dbReference>
<evidence type="ECO:0000256" key="3">
    <source>
        <dbReference type="ARBA" id="ARBA00022840"/>
    </source>
</evidence>
<dbReference type="PROSITE" id="PS00211">
    <property type="entry name" value="ABC_TRANSPORTER_1"/>
    <property type="match status" value="1"/>
</dbReference>
<dbReference type="Gene3D" id="3.40.50.300">
    <property type="entry name" value="P-loop containing nucleotide triphosphate hydrolases"/>
    <property type="match status" value="1"/>
</dbReference>
<accession>A0ABM9LQL0</accession>
<proteinExistence type="predicted"/>
<keyword evidence="2" id="KW-0547">Nucleotide-binding</keyword>
<evidence type="ECO:0000256" key="2">
    <source>
        <dbReference type="ARBA" id="ARBA00022741"/>
    </source>
</evidence>
<evidence type="ECO:0000313" key="6">
    <source>
        <dbReference type="Proteomes" id="UP001190465"/>
    </source>
</evidence>
<dbReference type="Pfam" id="PF00005">
    <property type="entry name" value="ABC_tran"/>
    <property type="match status" value="1"/>
</dbReference>
<dbReference type="InterPro" id="IPR017871">
    <property type="entry name" value="ABC_transporter-like_CS"/>
</dbReference>
<dbReference type="InterPro" id="IPR003593">
    <property type="entry name" value="AAA+_ATPase"/>
</dbReference>
<feature type="domain" description="ABC transporter" evidence="4">
    <location>
        <begin position="8"/>
        <end position="240"/>
    </location>
</feature>
<dbReference type="InterPro" id="IPR003439">
    <property type="entry name" value="ABC_transporter-like_ATP-bd"/>
</dbReference>
<evidence type="ECO:0000259" key="4">
    <source>
        <dbReference type="PROSITE" id="PS50893"/>
    </source>
</evidence>
<dbReference type="PANTHER" id="PTHR42781:SF4">
    <property type="entry name" value="SPERMIDINE_PUTRESCINE IMPORT ATP-BINDING PROTEIN POTA"/>
    <property type="match status" value="1"/>
</dbReference>
<dbReference type="InterPro" id="IPR013611">
    <property type="entry name" value="Transp-assoc_OB_typ2"/>
</dbReference>
<reference evidence="5 6" key="1">
    <citation type="submission" date="2023-08" db="EMBL/GenBank/DDBJ databases">
        <authorList>
            <person name="Folkvardsen B D."/>
            <person name="Norman A."/>
        </authorList>
    </citation>
    <scope>NUCLEOTIDE SEQUENCE [LARGE SCALE GENOMIC DNA]</scope>
    <source>
        <strain evidence="5 6">Mu0053</strain>
    </source>
</reference>
<sequence length="359" mass="36943">MAERSADVAVAAVTKSFGAHRVLHGVDLEVPAGTTTAVLGPSGCGKTTLLRILAGFEEPDSGTVHIAGQQIAGPGKSVPAHRRRVGLMPQEGALFPHRSVAGNVAFGITAVRRSETAAAVRRLLDLVGLNGLADARPDQLSGGQQQRVALARALAARPRVLLLDEPFAALDAGLRVRVREDIIAILRETQTTGILVTHDQSEALSLADTVAVVLTGTVAQHAAPAEVYDRPASLEVARFVGDTVELPGDVRAGVARTALGAHPVRVPASNGLAVVVLRPEQLRIGVEDGAVGVVTARRFYGSQVALHVLLAGGAKVVLQGSPETALAAGDEIHVQVSGSVLAYPLPPGGQRVSLGETGG</sequence>
<dbReference type="EMBL" id="OY726397">
    <property type="protein sequence ID" value="CAJ1503093.1"/>
    <property type="molecule type" value="Genomic_DNA"/>
</dbReference>
<evidence type="ECO:0000313" key="5">
    <source>
        <dbReference type="EMBL" id="CAJ1503093.1"/>
    </source>
</evidence>
<evidence type="ECO:0000256" key="1">
    <source>
        <dbReference type="ARBA" id="ARBA00022448"/>
    </source>
</evidence>
<name>A0ABM9LQL0_9MYCO</name>
<dbReference type="Pfam" id="PF08402">
    <property type="entry name" value="TOBE_2"/>
    <property type="match status" value="1"/>
</dbReference>
<dbReference type="SUPFAM" id="SSF50331">
    <property type="entry name" value="MOP-like"/>
    <property type="match status" value="1"/>
</dbReference>
<keyword evidence="1" id="KW-0813">Transport</keyword>
<protein>
    <submittedName>
        <fullName evidence="5">ABC transporter ATP-binding protein</fullName>
    </submittedName>
</protein>
<dbReference type="RefSeq" id="WP_308482484.1">
    <property type="nucleotide sequence ID" value="NZ_OY726397.1"/>
</dbReference>
<dbReference type="InterPro" id="IPR050093">
    <property type="entry name" value="ABC_SmlMolc_Importer"/>
</dbReference>
<organism evidence="5 6">
    <name type="scientific">[Mycobacterium] burgundiense</name>
    <dbReference type="NCBI Taxonomy" id="3064286"/>
    <lineage>
        <taxon>Bacteria</taxon>
        <taxon>Bacillati</taxon>
        <taxon>Actinomycetota</taxon>
        <taxon>Actinomycetes</taxon>
        <taxon>Mycobacteriales</taxon>
        <taxon>Mycobacteriaceae</taxon>
        <taxon>Mycolicibacterium</taxon>
    </lineage>
</organism>
<dbReference type="SMART" id="SM00382">
    <property type="entry name" value="AAA"/>
    <property type="match status" value="1"/>
</dbReference>
<dbReference type="Proteomes" id="UP001190465">
    <property type="component" value="Chromosome"/>
</dbReference>